<feature type="binding site" evidence="7">
    <location>
        <position position="300"/>
    </location>
    <ligand>
        <name>substrate</name>
    </ligand>
</feature>
<evidence type="ECO:0000256" key="6">
    <source>
        <dbReference type="ARBA" id="ARBA00023096"/>
    </source>
</evidence>
<comment type="function">
    <text evidence="7">Catalyzes the NAD(P)-dependent oxidation of 4-(phosphooxy)-L-threonine (HTP) into 2-amino-3-oxo-4-(phosphooxy)butyric acid which spontaneously decarboxylates to form 3-amino-2-oxopropyl phosphate (AHAP).</text>
</comment>
<dbReference type="EC" id="1.1.1.262" evidence="7"/>
<accession>A0A1G8ERT4</accession>
<comment type="catalytic activity">
    <reaction evidence="7">
        <text>4-(phosphooxy)-L-threonine + NAD(+) = 3-amino-2-oxopropyl phosphate + CO2 + NADH</text>
        <dbReference type="Rhea" id="RHEA:32275"/>
        <dbReference type="ChEBI" id="CHEBI:16526"/>
        <dbReference type="ChEBI" id="CHEBI:57279"/>
        <dbReference type="ChEBI" id="CHEBI:57540"/>
        <dbReference type="ChEBI" id="CHEBI:57945"/>
        <dbReference type="ChEBI" id="CHEBI:58452"/>
        <dbReference type="EC" id="1.1.1.262"/>
    </reaction>
</comment>
<evidence type="ECO:0000256" key="7">
    <source>
        <dbReference type="HAMAP-Rule" id="MF_00536"/>
    </source>
</evidence>
<dbReference type="GO" id="GO:0050570">
    <property type="term" value="F:4-hydroxythreonine-4-phosphate dehydrogenase activity"/>
    <property type="evidence" value="ECO:0007669"/>
    <property type="project" value="UniProtKB-UniRule"/>
</dbReference>
<keyword evidence="9" id="KW-1185">Reference proteome</keyword>
<keyword evidence="1 7" id="KW-0963">Cytoplasm</keyword>
<dbReference type="RefSeq" id="WP_092621144.1">
    <property type="nucleotide sequence ID" value="NZ_FNCV01000011.1"/>
</dbReference>
<dbReference type="InterPro" id="IPR005255">
    <property type="entry name" value="PdxA_fam"/>
</dbReference>
<dbReference type="GO" id="GO:0000287">
    <property type="term" value="F:magnesium ion binding"/>
    <property type="evidence" value="ECO:0007669"/>
    <property type="project" value="UniProtKB-UniRule"/>
</dbReference>
<sequence>MLAVTMGDPAGVGGELILALWAARHADTPPFLMIDDAGRLEALARHLGLEVPVARLGTAAQAAEVFDQALPVLPLATPLAVPPRPGHPDPANAPAIIAAIRQAAEMALGGAVSAMVTNPISKAVLQDDGFAHPGHTEFLGHLADGAGADPVDPVMMLVAPNLDPPLRVVPVTIHLPLARVAGALSRERIVATGRVTARALKQRFGIARPRLAVAALNPHAGEQGRLGNEERALIAPAVADLKAEGITVHGPLPADTLFHEPARAEADAVLCMYHDQALIPLKTLDFFGGVNVTLGLPFIRCSPDHGTAFGLAGSGRADPRSLRAALRLAADLAAQRPPSRPTP</sequence>
<keyword evidence="7" id="KW-0862">Zinc</keyword>
<reference evidence="9" key="1">
    <citation type="submission" date="2016-10" db="EMBL/GenBank/DDBJ databases">
        <authorList>
            <person name="Varghese N."/>
            <person name="Submissions S."/>
        </authorList>
    </citation>
    <scope>NUCLEOTIDE SEQUENCE [LARGE SCALE GENOMIC DNA]</scope>
    <source>
        <strain evidence="9">930I</strain>
    </source>
</reference>
<feature type="binding site" evidence="7">
    <location>
        <position position="274"/>
    </location>
    <ligand>
        <name>a divalent metal cation</name>
        <dbReference type="ChEBI" id="CHEBI:60240"/>
        <note>ligand shared between dimeric partners</note>
    </ligand>
</feature>
<keyword evidence="4 7" id="KW-0560">Oxidoreductase</keyword>
<dbReference type="PANTHER" id="PTHR30004">
    <property type="entry name" value="4-HYDROXYTHREONINE-4-PHOSPHATE DEHYDROGENASE"/>
    <property type="match status" value="1"/>
</dbReference>
<feature type="binding site" evidence="7">
    <location>
        <position position="282"/>
    </location>
    <ligand>
        <name>substrate</name>
    </ligand>
</feature>
<dbReference type="HAMAP" id="MF_00536">
    <property type="entry name" value="PdxA"/>
    <property type="match status" value="1"/>
</dbReference>
<dbReference type="EMBL" id="FNCV01000011">
    <property type="protein sequence ID" value="SDH72576.1"/>
    <property type="molecule type" value="Genomic_DNA"/>
</dbReference>
<feature type="binding site" evidence="7">
    <location>
        <position position="219"/>
    </location>
    <ligand>
        <name>a divalent metal cation</name>
        <dbReference type="ChEBI" id="CHEBI:60240"/>
        <note>ligand shared between dimeric partners</note>
    </ligand>
</feature>
<dbReference type="STRING" id="83401.SAMN05421742_11117"/>
<feature type="binding site" evidence="7">
    <location>
        <position position="135"/>
    </location>
    <ligand>
        <name>substrate</name>
    </ligand>
</feature>
<gene>
    <name evidence="7" type="primary">pdxA</name>
    <name evidence="8" type="ORF">SAMN05421742_11117</name>
</gene>
<comment type="cofactor">
    <cofactor evidence="7">
        <name>Zn(2+)</name>
        <dbReference type="ChEBI" id="CHEBI:29105"/>
    </cofactor>
    <cofactor evidence="7">
        <name>Mg(2+)</name>
        <dbReference type="ChEBI" id="CHEBI:18420"/>
    </cofactor>
    <cofactor evidence="7">
        <name>Co(2+)</name>
        <dbReference type="ChEBI" id="CHEBI:48828"/>
    </cofactor>
    <text evidence="7">Binds 1 divalent metal cation per subunit. Can use ions such as Zn(2+), Mg(2+) or Co(2+).</text>
</comment>
<keyword evidence="2 7" id="KW-0479">Metal-binding</keyword>
<dbReference type="GO" id="GO:0008615">
    <property type="term" value="P:pyridoxine biosynthetic process"/>
    <property type="evidence" value="ECO:0007669"/>
    <property type="project" value="UniProtKB-UniRule"/>
</dbReference>
<dbReference type="GO" id="GO:0008270">
    <property type="term" value="F:zinc ion binding"/>
    <property type="evidence" value="ECO:0007669"/>
    <property type="project" value="UniProtKB-UniRule"/>
</dbReference>
<dbReference type="NCBIfam" id="TIGR00557">
    <property type="entry name" value="pdxA"/>
    <property type="match status" value="1"/>
</dbReference>
<dbReference type="UniPathway" id="UPA00244">
    <property type="reaction ID" value="UER00312"/>
</dbReference>
<evidence type="ECO:0000256" key="1">
    <source>
        <dbReference type="ARBA" id="ARBA00022490"/>
    </source>
</evidence>
<evidence type="ECO:0000256" key="3">
    <source>
        <dbReference type="ARBA" id="ARBA00022857"/>
    </source>
</evidence>
<feature type="binding site" evidence="7">
    <location>
        <position position="291"/>
    </location>
    <ligand>
        <name>substrate</name>
    </ligand>
</feature>
<evidence type="ECO:0000313" key="8">
    <source>
        <dbReference type="EMBL" id="SDH72576.1"/>
    </source>
</evidence>
<name>A0A1G8ERT4_9PROT</name>
<dbReference type="GO" id="GO:0051287">
    <property type="term" value="F:NAD binding"/>
    <property type="evidence" value="ECO:0007669"/>
    <property type="project" value="InterPro"/>
</dbReference>
<dbReference type="NCBIfam" id="NF003699">
    <property type="entry name" value="PRK05312.1"/>
    <property type="match status" value="1"/>
</dbReference>
<dbReference type="Gene3D" id="3.40.718.10">
    <property type="entry name" value="Isopropylmalate Dehydrogenase"/>
    <property type="match status" value="1"/>
</dbReference>
<evidence type="ECO:0000256" key="2">
    <source>
        <dbReference type="ARBA" id="ARBA00022723"/>
    </source>
</evidence>
<keyword evidence="5 7" id="KW-0520">NAD</keyword>
<dbReference type="GO" id="GO:0050897">
    <property type="term" value="F:cobalt ion binding"/>
    <property type="evidence" value="ECO:0007669"/>
    <property type="project" value="UniProtKB-UniRule"/>
</dbReference>
<dbReference type="GO" id="GO:0042823">
    <property type="term" value="P:pyridoxal phosphate biosynthetic process"/>
    <property type="evidence" value="ECO:0007669"/>
    <property type="project" value="UniProtKB-UniRule"/>
</dbReference>
<dbReference type="Proteomes" id="UP000217076">
    <property type="component" value="Unassembled WGS sequence"/>
</dbReference>
<comment type="similarity">
    <text evidence="7">Belongs to the PdxA family.</text>
</comment>
<dbReference type="SUPFAM" id="SSF53659">
    <property type="entry name" value="Isocitrate/Isopropylmalate dehydrogenase-like"/>
    <property type="match status" value="1"/>
</dbReference>
<dbReference type="OrthoDB" id="9801783at2"/>
<feature type="binding site" evidence="7">
    <location>
        <position position="136"/>
    </location>
    <ligand>
        <name>substrate</name>
    </ligand>
</feature>
<evidence type="ECO:0000256" key="5">
    <source>
        <dbReference type="ARBA" id="ARBA00023027"/>
    </source>
</evidence>
<keyword evidence="7" id="KW-0170">Cobalt</keyword>
<dbReference type="PANTHER" id="PTHR30004:SF6">
    <property type="entry name" value="D-THREONATE 4-PHOSPHATE DEHYDROGENASE"/>
    <property type="match status" value="1"/>
</dbReference>
<keyword evidence="7" id="KW-0460">Magnesium</keyword>
<protein>
    <recommendedName>
        <fullName evidence="7">4-hydroxythreonine-4-phosphate dehydrogenase</fullName>
        <ecNumber evidence="7">1.1.1.262</ecNumber>
    </recommendedName>
    <alternativeName>
        <fullName evidence="7">4-(phosphohydroxy)-L-threonine dehydrogenase</fullName>
    </alternativeName>
</protein>
<evidence type="ECO:0000313" key="9">
    <source>
        <dbReference type="Proteomes" id="UP000217076"/>
    </source>
</evidence>
<dbReference type="GO" id="GO:0005737">
    <property type="term" value="C:cytoplasm"/>
    <property type="evidence" value="ECO:0007669"/>
    <property type="project" value="UniProtKB-SubCell"/>
</dbReference>
<evidence type="ECO:0000256" key="4">
    <source>
        <dbReference type="ARBA" id="ARBA00023002"/>
    </source>
</evidence>
<keyword evidence="6 7" id="KW-0664">Pyridoxine biosynthesis</keyword>
<organism evidence="8 9">
    <name type="scientific">Roseospirillum parvum</name>
    <dbReference type="NCBI Taxonomy" id="83401"/>
    <lineage>
        <taxon>Bacteria</taxon>
        <taxon>Pseudomonadati</taxon>
        <taxon>Pseudomonadota</taxon>
        <taxon>Alphaproteobacteria</taxon>
        <taxon>Rhodospirillales</taxon>
        <taxon>Rhodospirillaceae</taxon>
        <taxon>Roseospirillum</taxon>
    </lineage>
</organism>
<feature type="binding site" evidence="7">
    <location>
        <position position="174"/>
    </location>
    <ligand>
        <name>a divalent metal cation</name>
        <dbReference type="ChEBI" id="CHEBI:60240"/>
        <note>ligand shared between dimeric partners</note>
    </ligand>
</feature>
<comment type="subunit">
    <text evidence="7">Homodimer.</text>
</comment>
<comment type="miscellaneous">
    <text evidence="7">The active site is located at the dimer interface.</text>
</comment>
<dbReference type="Pfam" id="PF04166">
    <property type="entry name" value="PdxA"/>
    <property type="match status" value="1"/>
</dbReference>
<keyword evidence="3 7" id="KW-0521">NADP</keyword>
<comment type="pathway">
    <text evidence="7">Cofactor biosynthesis; pyridoxine 5'-phosphate biosynthesis; pyridoxine 5'-phosphate from D-erythrose 4-phosphate: step 4/5.</text>
</comment>
<dbReference type="InterPro" id="IPR037510">
    <property type="entry name" value="PdxA"/>
</dbReference>
<dbReference type="AlphaFoldDB" id="A0A1G8ERT4"/>
<comment type="subcellular location">
    <subcellularLocation>
        <location evidence="7">Cytoplasm</location>
    </subcellularLocation>
</comment>
<proteinExistence type="inferred from homology"/>